<dbReference type="RefSeq" id="WP_139447339.1">
    <property type="nucleotide sequence ID" value="NZ_SMDR01000001.1"/>
</dbReference>
<dbReference type="Proteomes" id="UP000305760">
    <property type="component" value="Unassembled WGS sequence"/>
</dbReference>
<organism evidence="2 3">
    <name type="scientific">Arenimonas terrae</name>
    <dbReference type="NCBI Taxonomy" id="2546226"/>
    <lineage>
        <taxon>Bacteria</taxon>
        <taxon>Pseudomonadati</taxon>
        <taxon>Pseudomonadota</taxon>
        <taxon>Gammaproteobacteria</taxon>
        <taxon>Lysobacterales</taxon>
        <taxon>Lysobacteraceae</taxon>
        <taxon>Arenimonas</taxon>
    </lineage>
</organism>
<dbReference type="EMBL" id="SMDR01000001">
    <property type="protein sequence ID" value="TNJ35668.1"/>
    <property type="molecule type" value="Genomic_DNA"/>
</dbReference>
<gene>
    <name evidence="2" type="ORF">E1B00_07950</name>
</gene>
<feature type="region of interest" description="Disordered" evidence="1">
    <location>
        <begin position="18"/>
        <end position="79"/>
    </location>
</feature>
<dbReference type="OrthoDB" id="9950116at2"/>
<name>A0A5C4RXG6_9GAMM</name>
<dbReference type="AlphaFoldDB" id="A0A5C4RXG6"/>
<reference evidence="2 3" key="1">
    <citation type="submission" date="2019-03" db="EMBL/GenBank/DDBJ databases">
        <title>Arenimonas daejeonensis sp. nov., isolated from compost.</title>
        <authorList>
            <person name="Jeon C.O."/>
        </authorList>
    </citation>
    <scope>NUCLEOTIDE SEQUENCE [LARGE SCALE GENOMIC DNA]</scope>
    <source>
        <strain evidence="2 3">R29</strain>
    </source>
</reference>
<evidence type="ECO:0000256" key="1">
    <source>
        <dbReference type="SAM" id="MobiDB-lite"/>
    </source>
</evidence>
<evidence type="ECO:0000313" key="2">
    <source>
        <dbReference type="EMBL" id="TNJ35668.1"/>
    </source>
</evidence>
<protein>
    <submittedName>
        <fullName evidence="2">Uncharacterized protein</fullName>
    </submittedName>
</protein>
<evidence type="ECO:0000313" key="3">
    <source>
        <dbReference type="Proteomes" id="UP000305760"/>
    </source>
</evidence>
<feature type="compositionally biased region" description="Basic and acidic residues" evidence="1">
    <location>
        <begin position="40"/>
        <end position="79"/>
    </location>
</feature>
<sequence length="79" mass="8906">MSHVKLPDIPFDQLALEPLEGESAPAPTTGRAKFTANTRDGGDRRKGEDRRDKVRYQADRRKTADRRPARVKAWDKGAC</sequence>
<proteinExistence type="predicted"/>
<comment type="caution">
    <text evidence="2">The sequence shown here is derived from an EMBL/GenBank/DDBJ whole genome shotgun (WGS) entry which is preliminary data.</text>
</comment>
<keyword evidence="3" id="KW-1185">Reference proteome</keyword>
<accession>A0A5C4RXG6</accession>